<sequence length="81" mass="9287">MLPHSSNPNFACFASSTRQCEETCSHDIETVQRERKFCKDGDSKFYLKGKAKNQFLQRGREQAQTPFWYPSTAAAIPPESR</sequence>
<comment type="caution">
    <text evidence="1">The sequence shown here is derived from an EMBL/GenBank/DDBJ whole genome shotgun (WGS) entry which is preliminary data.</text>
</comment>
<keyword evidence="2" id="KW-1185">Reference proteome</keyword>
<reference evidence="1 2" key="1">
    <citation type="submission" date="2022-12" db="EMBL/GenBank/DDBJ databases">
        <title>Chromosome-scale assembly of the Ensete ventricosum genome.</title>
        <authorList>
            <person name="Dussert Y."/>
            <person name="Stocks J."/>
            <person name="Wendawek A."/>
            <person name="Woldeyes F."/>
            <person name="Nichols R.A."/>
            <person name="Borrell J.S."/>
        </authorList>
    </citation>
    <scope>NUCLEOTIDE SEQUENCE [LARGE SCALE GENOMIC DNA]</scope>
    <source>
        <strain evidence="2">cv. Maze</strain>
        <tissue evidence="1">Seeds</tissue>
    </source>
</reference>
<accession>A0AAV8Q3Y0</accession>
<evidence type="ECO:0000313" key="1">
    <source>
        <dbReference type="EMBL" id="KAJ8464968.1"/>
    </source>
</evidence>
<dbReference type="EMBL" id="JAQQAF010000008">
    <property type="protein sequence ID" value="KAJ8464968.1"/>
    <property type="molecule type" value="Genomic_DNA"/>
</dbReference>
<dbReference type="Proteomes" id="UP001222027">
    <property type="component" value="Unassembled WGS sequence"/>
</dbReference>
<name>A0AAV8Q3Y0_ENSVE</name>
<organism evidence="1 2">
    <name type="scientific">Ensete ventricosum</name>
    <name type="common">Abyssinian banana</name>
    <name type="synonym">Musa ensete</name>
    <dbReference type="NCBI Taxonomy" id="4639"/>
    <lineage>
        <taxon>Eukaryota</taxon>
        <taxon>Viridiplantae</taxon>
        <taxon>Streptophyta</taxon>
        <taxon>Embryophyta</taxon>
        <taxon>Tracheophyta</taxon>
        <taxon>Spermatophyta</taxon>
        <taxon>Magnoliopsida</taxon>
        <taxon>Liliopsida</taxon>
        <taxon>Zingiberales</taxon>
        <taxon>Musaceae</taxon>
        <taxon>Ensete</taxon>
    </lineage>
</organism>
<evidence type="ECO:0000313" key="2">
    <source>
        <dbReference type="Proteomes" id="UP001222027"/>
    </source>
</evidence>
<protein>
    <submittedName>
        <fullName evidence="1">Uncharacterized protein</fullName>
    </submittedName>
</protein>
<gene>
    <name evidence="1" type="ORF">OPV22_027520</name>
</gene>
<dbReference type="AlphaFoldDB" id="A0AAV8Q3Y0"/>
<proteinExistence type="predicted"/>